<dbReference type="SUPFAM" id="SSF54529">
    <property type="entry name" value="Mitochondrial glycoprotein MAM33-like"/>
    <property type="match status" value="1"/>
</dbReference>
<sequence length="435" mass="49173">MDRDKVGITKSRNSFCVLEMWSSIDEGYHMRASIHSGRPSKLGQSLRITSRIGREEHGLNKSVPVREVTAPEIPTWLNVVRSPARGGRGSDMSLPTRYLSLSAAALLSSYFHCKLKIFYYHYLLPSSSRHLLLAYFYQKKTSRKMMSLRVVARSAPRTLTRLSSAAVRQARVAQPSSLLRTAWAPLRTPQLAATFSSTSRRQAPDNEVDQELLAKLDSELQFESEMKESEQVPASVKDFIENSPYELKDEPGKEDVYLVRKFGNETITVSFSISDLANYDPNEFNEDAALTDEELDTPEGKRLAETETDEAIEDDEIEPLPPCRLNIVVEKPDKGALNIEAMAQDGTILVENFYYYKDPKMAHSSSPEAVHGAEDVYPGPPFSSLDEDLQLMMERYLEERGISSAMAVFIPDYMDVKEQREYQSWLKNVKDFVGA</sequence>
<evidence type="ECO:0000313" key="2">
    <source>
        <dbReference type="Proteomes" id="UP000319160"/>
    </source>
</evidence>
<gene>
    <name evidence="1" type="ORF">FHL15_003222</name>
</gene>
<evidence type="ECO:0008006" key="3">
    <source>
        <dbReference type="Google" id="ProtNLM"/>
    </source>
</evidence>
<dbReference type="Proteomes" id="UP000319160">
    <property type="component" value="Unassembled WGS sequence"/>
</dbReference>
<comment type="caution">
    <text evidence="1">The sequence shown here is derived from an EMBL/GenBank/DDBJ whole genome shotgun (WGS) entry which is preliminary data.</text>
</comment>
<dbReference type="InterPro" id="IPR036561">
    <property type="entry name" value="MAM33_sf"/>
</dbReference>
<dbReference type="AlphaFoldDB" id="A0A553I7A3"/>
<proteinExistence type="predicted"/>
<dbReference type="STRING" id="2512241.A0A553I7A3"/>
<dbReference type="OrthoDB" id="278212at2759"/>
<evidence type="ECO:0000313" key="1">
    <source>
        <dbReference type="EMBL" id="TRX96080.1"/>
    </source>
</evidence>
<accession>A0A553I7A3</accession>
<dbReference type="PANTHER" id="PTHR10826:SF1">
    <property type="entry name" value="COMPLEMENT COMPONENT 1 Q SUBCOMPONENT-BINDING PROTEIN, MITOCHONDRIAL"/>
    <property type="match status" value="1"/>
</dbReference>
<dbReference type="PANTHER" id="PTHR10826">
    <property type="entry name" value="COMPLEMENT COMPONENT 1"/>
    <property type="match status" value="1"/>
</dbReference>
<protein>
    <recommendedName>
        <fullName evidence="3">Mitochondrial glyco protein</fullName>
    </recommendedName>
</protein>
<dbReference type="InterPro" id="IPR003428">
    <property type="entry name" value="MAM33"/>
</dbReference>
<dbReference type="Gene3D" id="3.10.280.10">
    <property type="entry name" value="Mitochondrial glycoprotein"/>
    <property type="match status" value="1"/>
</dbReference>
<name>A0A553I7A3_9PEZI</name>
<dbReference type="EMBL" id="VFLP01000013">
    <property type="protein sequence ID" value="TRX96080.1"/>
    <property type="molecule type" value="Genomic_DNA"/>
</dbReference>
<dbReference type="GO" id="GO:0005759">
    <property type="term" value="C:mitochondrial matrix"/>
    <property type="evidence" value="ECO:0007669"/>
    <property type="project" value="InterPro"/>
</dbReference>
<organism evidence="1 2">
    <name type="scientific">Xylaria flabelliformis</name>
    <dbReference type="NCBI Taxonomy" id="2512241"/>
    <lineage>
        <taxon>Eukaryota</taxon>
        <taxon>Fungi</taxon>
        <taxon>Dikarya</taxon>
        <taxon>Ascomycota</taxon>
        <taxon>Pezizomycotina</taxon>
        <taxon>Sordariomycetes</taxon>
        <taxon>Xylariomycetidae</taxon>
        <taxon>Xylariales</taxon>
        <taxon>Xylariaceae</taxon>
        <taxon>Xylaria</taxon>
    </lineage>
</organism>
<reference evidence="2" key="1">
    <citation type="submission" date="2019-06" db="EMBL/GenBank/DDBJ databases">
        <title>Draft genome sequence of the griseofulvin-producing fungus Xylaria cubensis strain G536.</title>
        <authorList>
            <person name="Mead M.E."/>
            <person name="Raja H.A."/>
            <person name="Steenwyk J.L."/>
            <person name="Knowles S.L."/>
            <person name="Oberlies N.H."/>
            <person name="Rokas A."/>
        </authorList>
    </citation>
    <scope>NUCLEOTIDE SEQUENCE [LARGE SCALE GENOMIC DNA]</scope>
    <source>
        <strain evidence="2">G536</strain>
    </source>
</reference>
<keyword evidence="2" id="KW-1185">Reference proteome</keyword>
<dbReference type="GO" id="GO:0042256">
    <property type="term" value="P:cytosolic ribosome assembly"/>
    <property type="evidence" value="ECO:0007669"/>
    <property type="project" value="TreeGrafter"/>
</dbReference>
<dbReference type="Pfam" id="PF02330">
    <property type="entry name" value="MAM33"/>
    <property type="match status" value="1"/>
</dbReference>